<gene>
    <name evidence="8" type="primary">argS</name>
    <name evidence="12" type="ORF">A2933_02465</name>
</gene>
<dbReference type="EC" id="6.1.1.19" evidence="8"/>
<comment type="caution">
    <text evidence="12">The sequence shown here is derived from an EMBL/GenBank/DDBJ whole genome shotgun (WGS) entry which is preliminary data.</text>
</comment>
<dbReference type="PRINTS" id="PR01038">
    <property type="entry name" value="TRNASYNTHARG"/>
</dbReference>
<accession>A0A1F6XDK3</accession>
<dbReference type="Pfam" id="PF00750">
    <property type="entry name" value="tRNA-synt_1d"/>
    <property type="match status" value="1"/>
</dbReference>
<evidence type="ECO:0000313" key="13">
    <source>
        <dbReference type="Proteomes" id="UP000179381"/>
    </source>
</evidence>
<dbReference type="EMBL" id="MFVH01000018">
    <property type="protein sequence ID" value="OGI92082.1"/>
    <property type="molecule type" value="Genomic_DNA"/>
</dbReference>
<comment type="catalytic activity">
    <reaction evidence="7 8">
        <text>tRNA(Arg) + L-arginine + ATP = L-arginyl-tRNA(Arg) + AMP + diphosphate</text>
        <dbReference type="Rhea" id="RHEA:20301"/>
        <dbReference type="Rhea" id="RHEA-COMP:9658"/>
        <dbReference type="Rhea" id="RHEA-COMP:9673"/>
        <dbReference type="ChEBI" id="CHEBI:30616"/>
        <dbReference type="ChEBI" id="CHEBI:32682"/>
        <dbReference type="ChEBI" id="CHEBI:33019"/>
        <dbReference type="ChEBI" id="CHEBI:78442"/>
        <dbReference type="ChEBI" id="CHEBI:78513"/>
        <dbReference type="ChEBI" id="CHEBI:456215"/>
        <dbReference type="EC" id="6.1.1.19"/>
    </reaction>
</comment>
<dbReference type="GO" id="GO:0004814">
    <property type="term" value="F:arginine-tRNA ligase activity"/>
    <property type="evidence" value="ECO:0007669"/>
    <property type="project" value="UniProtKB-UniRule"/>
</dbReference>
<dbReference type="PANTHER" id="PTHR11956:SF5">
    <property type="entry name" value="ARGININE--TRNA LIGASE, CYTOPLASMIC"/>
    <property type="match status" value="1"/>
</dbReference>
<feature type="domain" description="Arginyl tRNA synthetase N-terminal" evidence="11">
    <location>
        <begin position="4"/>
        <end position="80"/>
    </location>
</feature>
<dbReference type="Gene3D" id="3.30.1360.70">
    <property type="entry name" value="Arginyl tRNA synthetase N-terminal domain"/>
    <property type="match status" value="1"/>
</dbReference>
<dbReference type="GO" id="GO:0005524">
    <property type="term" value="F:ATP binding"/>
    <property type="evidence" value="ECO:0007669"/>
    <property type="project" value="UniProtKB-UniRule"/>
</dbReference>
<dbReference type="SUPFAM" id="SSF52374">
    <property type="entry name" value="Nucleotidylyl transferase"/>
    <property type="match status" value="1"/>
</dbReference>
<dbReference type="SUPFAM" id="SSF47323">
    <property type="entry name" value="Anticodon-binding domain of a subclass of class I aminoacyl-tRNA synthetases"/>
    <property type="match status" value="1"/>
</dbReference>
<evidence type="ECO:0000256" key="5">
    <source>
        <dbReference type="ARBA" id="ARBA00022917"/>
    </source>
</evidence>
<dbReference type="NCBIfam" id="TIGR00456">
    <property type="entry name" value="argS"/>
    <property type="match status" value="1"/>
</dbReference>
<evidence type="ECO:0000256" key="3">
    <source>
        <dbReference type="ARBA" id="ARBA00022741"/>
    </source>
</evidence>
<dbReference type="AlphaFoldDB" id="A0A1F6XDK3"/>
<evidence type="ECO:0000256" key="2">
    <source>
        <dbReference type="ARBA" id="ARBA00022598"/>
    </source>
</evidence>
<dbReference type="Proteomes" id="UP000179381">
    <property type="component" value="Unassembled WGS sequence"/>
</dbReference>
<dbReference type="Pfam" id="PF05746">
    <property type="entry name" value="DALR_1"/>
    <property type="match status" value="1"/>
</dbReference>
<evidence type="ECO:0000259" key="10">
    <source>
        <dbReference type="SMART" id="SM00836"/>
    </source>
</evidence>
<evidence type="ECO:0000256" key="1">
    <source>
        <dbReference type="ARBA" id="ARBA00005594"/>
    </source>
</evidence>
<sequence>MIQEKIKKLIQDALKNLGLEIKEIFLEHPVDLRMGDYSTNVALRLGENSAQKIAEELNKNLPTEVEKVEVAGPGFINFYLNKYFFQDSIKKILDDEGFGKNQLHNNKKIMVEYTDPNPFKPFHVGHLMTNAIGESIARVLEYSGAKVFRANYQGDIGLHVAKALYGLVKKPEEYRLKNETLQNQAFFIGKAYVYGAEAYQIDPEAKKEIDEMNKKIYNRSDPELNDLYDWGFEATMEAFEEIYKILGTKFDYYFLESKMAILGEKLIRENLGKVFEESKNAIIFKAEKYEPTLHTRVFVTSEGLPTYETKELGLTEVKFEEVGDLHLSIVITGNEQKEYMKVVAKALSLIHPEHASKMLHITHGLIRFSDRKMSSRTGDVVTGETLIEEVKNKTKGNVEVAVGAIKYAILKQSTRGDIIFDLEKSISPEGDSGPYLQYSYARAKSVLVKATKENLFPNFNELPAEVTETEKLLYRFPEVVLRAAEEYEPHHIANYLIDLARAFNSYYGETKILDTKDIYSPYRLAFASAYAKVLGKGLHLLGIEAPERM</sequence>
<feature type="domain" description="DALR anticodon binding" evidence="10">
    <location>
        <begin position="436"/>
        <end position="549"/>
    </location>
</feature>
<evidence type="ECO:0000313" key="12">
    <source>
        <dbReference type="EMBL" id="OGI92082.1"/>
    </source>
</evidence>
<dbReference type="InterPro" id="IPR036695">
    <property type="entry name" value="Arg-tRNA-synth_N_sf"/>
</dbReference>
<dbReference type="HAMAP" id="MF_00123">
    <property type="entry name" value="Arg_tRNA_synth"/>
    <property type="match status" value="1"/>
</dbReference>
<dbReference type="FunFam" id="1.10.730.10:FF:000006">
    <property type="entry name" value="Arginyl-tRNA synthetase 2, mitochondrial"/>
    <property type="match status" value="1"/>
</dbReference>
<dbReference type="InterPro" id="IPR001278">
    <property type="entry name" value="Arg-tRNA-ligase"/>
</dbReference>
<dbReference type="GO" id="GO:0006420">
    <property type="term" value="P:arginyl-tRNA aminoacylation"/>
    <property type="evidence" value="ECO:0007669"/>
    <property type="project" value="UniProtKB-UniRule"/>
</dbReference>
<name>A0A1F6XDK3_9BACT</name>
<keyword evidence="3 8" id="KW-0547">Nucleotide-binding</keyword>
<dbReference type="Gene3D" id="1.10.730.10">
    <property type="entry name" value="Isoleucyl-tRNA Synthetase, Domain 1"/>
    <property type="match status" value="1"/>
</dbReference>
<keyword evidence="5 8" id="KW-0648">Protein biosynthesis</keyword>
<dbReference type="SUPFAM" id="SSF55190">
    <property type="entry name" value="Arginyl-tRNA synthetase (ArgRS), N-terminal 'additional' domain"/>
    <property type="match status" value="1"/>
</dbReference>
<dbReference type="SMART" id="SM00836">
    <property type="entry name" value="DALR_1"/>
    <property type="match status" value="1"/>
</dbReference>
<evidence type="ECO:0000256" key="6">
    <source>
        <dbReference type="ARBA" id="ARBA00023146"/>
    </source>
</evidence>
<evidence type="ECO:0000256" key="4">
    <source>
        <dbReference type="ARBA" id="ARBA00022840"/>
    </source>
</evidence>
<evidence type="ECO:0000259" key="11">
    <source>
        <dbReference type="SMART" id="SM01016"/>
    </source>
</evidence>
<evidence type="ECO:0000256" key="9">
    <source>
        <dbReference type="RuleBase" id="RU363038"/>
    </source>
</evidence>
<dbReference type="InterPro" id="IPR014729">
    <property type="entry name" value="Rossmann-like_a/b/a_fold"/>
</dbReference>
<keyword evidence="8" id="KW-0963">Cytoplasm</keyword>
<evidence type="ECO:0000256" key="8">
    <source>
        <dbReference type="HAMAP-Rule" id="MF_00123"/>
    </source>
</evidence>
<dbReference type="InterPro" id="IPR008909">
    <property type="entry name" value="DALR_anticod-bd"/>
</dbReference>
<dbReference type="InterPro" id="IPR035684">
    <property type="entry name" value="ArgRS_core"/>
</dbReference>
<feature type="short sequence motif" description="'HIGH' region" evidence="8">
    <location>
        <begin position="116"/>
        <end position="126"/>
    </location>
</feature>
<comment type="subcellular location">
    <subcellularLocation>
        <location evidence="8">Cytoplasm</location>
    </subcellularLocation>
</comment>
<keyword evidence="4 8" id="KW-0067">ATP-binding</keyword>
<dbReference type="Pfam" id="PF03485">
    <property type="entry name" value="Arg_tRNA_synt_N"/>
    <property type="match status" value="1"/>
</dbReference>
<reference evidence="12 13" key="1">
    <citation type="journal article" date="2016" name="Nat. Commun.">
        <title>Thousands of microbial genomes shed light on interconnected biogeochemical processes in an aquifer system.</title>
        <authorList>
            <person name="Anantharaman K."/>
            <person name="Brown C.T."/>
            <person name="Hug L.A."/>
            <person name="Sharon I."/>
            <person name="Castelle C.J."/>
            <person name="Probst A.J."/>
            <person name="Thomas B.C."/>
            <person name="Singh A."/>
            <person name="Wilkins M.J."/>
            <person name="Karaoz U."/>
            <person name="Brodie E.L."/>
            <person name="Williams K.H."/>
            <person name="Hubbard S.S."/>
            <person name="Banfield J.F."/>
        </authorList>
    </citation>
    <scope>NUCLEOTIDE SEQUENCE [LARGE SCALE GENOMIC DNA]</scope>
</reference>
<dbReference type="PANTHER" id="PTHR11956">
    <property type="entry name" value="ARGINYL-TRNA SYNTHETASE"/>
    <property type="match status" value="1"/>
</dbReference>
<protein>
    <recommendedName>
        <fullName evidence="8">Arginine--tRNA ligase</fullName>
        <ecNumber evidence="8">6.1.1.19</ecNumber>
    </recommendedName>
    <alternativeName>
        <fullName evidence="8">Arginyl-tRNA synthetase</fullName>
        <shortName evidence="8">ArgRS</shortName>
    </alternativeName>
</protein>
<comment type="subunit">
    <text evidence="8">Monomer.</text>
</comment>
<keyword evidence="6 8" id="KW-0030">Aminoacyl-tRNA synthetase</keyword>
<keyword evidence="2 8" id="KW-0436">Ligase</keyword>
<dbReference type="InterPro" id="IPR009080">
    <property type="entry name" value="tRNAsynth_Ia_anticodon-bd"/>
</dbReference>
<proteinExistence type="inferred from homology"/>
<comment type="similarity">
    <text evidence="1 8 9">Belongs to the class-I aminoacyl-tRNA synthetase family.</text>
</comment>
<dbReference type="InterPro" id="IPR005148">
    <property type="entry name" value="Arg-tRNA-synth_N"/>
</dbReference>
<dbReference type="SMART" id="SM01016">
    <property type="entry name" value="Arg_tRNA_synt_N"/>
    <property type="match status" value="1"/>
</dbReference>
<dbReference type="Gene3D" id="3.40.50.620">
    <property type="entry name" value="HUPs"/>
    <property type="match status" value="1"/>
</dbReference>
<dbReference type="GO" id="GO:0005737">
    <property type="term" value="C:cytoplasm"/>
    <property type="evidence" value="ECO:0007669"/>
    <property type="project" value="UniProtKB-SubCell"/>
</dbReference>
<organism evidence="12 13">
    <name type="scientific">Candidatus Nomurabacteria bacterium RIFCSPLOWO2_01_FULL_46_18</name>
    <dbReference type="NCBI Taxonomy" id="1801783"/>
    <lineage>
        <taxon>Bacteria</taxon>
        <taxon>Candidatus Nomuraibacteriota</taxon>
    </lineage>
</organism>
<evidence type="ECO:0000256" key="7">
    <source>
        <dbReference type="ARBA" id="ARBA00049339"/>
    </source>
</evidence>